<keyword evidence="5 9" id="KW-0547">Nucleotide-binding</keyword>
<evidence type="ECO:0000256" key="10">
    <source>
        <dbReference type="RuleBase" id="RU003835"/>
    </source>
</evidence>
<comment type="catalytic activity">
    <reaction evidence="9">
        <text>acetate + ATP = acetyl phosphate + ADP</text>
        <dbReference type="Rhea" id="RHEA:11352"/>
        <dbReference type="ChEBI" id="CHEBI:22191"/>
        <dbReference type="ChEBI" id="CHEBI:30089"/>
        <dbReference type="ChEBI" id="CHEBI:30616"/>
        <dbReference type="ChEBI" id="CHEBI:456216"/>
        <dbReference type="EC" id="2.7.2.1"/>
    </reaction>
</comment>
<dbReference type="SUPFAM" id="SSF53067">
    <property type="entry name" value="Actin-like ATPase domain"/>
    <property type="match status" value="2"/>
</dbReference>
<feature type="binding site" evidence="9">
    <location>
        <begin position="292"/>
        <end position="294"/>
    </location>
    <ligand>
        <name>ATP</name>
        <dbReference type="ChEBI" id="CHEBI:30616"/>
    </ligand>
</feature>
<feature type="active site" description="Proton donor/acceptor" evidence="9">
    <location>
        <position position="157"/>
    </location>
</feature>
<keyword evidence="7 9" id="KW-0067">ATP-binding</keyword>
<feature type="binding site" evidence="9">
    <location>
        <position position="100"/>
    </location>
    <ligand>
        <name>substrate</name>
    </ligand>
</feature>
<dbReference type="RefSeq" id="WP_110257167.1">
    <property type="nucleotide sequence ID" value="NZ_QJKB01000009.1"/>
</dbReference>
<evidence type="ECO:0000256" key="2">
    <source>
        <dbReference type="ARBA" id="ARBA00022490"/>
    </source>
</evidence>
<dbReference type="GO" id="GO:0008776">
    <property type="term" value="F:acetate kinase activity"/>
    <property type="evidence" value="ECO:0007669"/>
    <property type="project" value="UniProtKB-UniRule"/>
</dbReference>
<comment type="caution">
    <text evidence="11">The sequence shown here is derived from an EMBL/GenBank/DDBJ whole genome shotgun (WGS) entry which is preliminary data.</text>
</comment>
<dbReference type="PIRSF" id="PIRSF000722">
    <property type="entry name" value="Acetate_prop_kin"/>
    <property type="match status" value="1"/>
</dbReference>
<dbReference type="PROSITE" id="PS01076">
    <property type="entry name" value="ACETATE_KINASE_2"/>
    <property type="match status" value="1"/>
</dbReference>
<dbReference type="PRINTS" id="PR00471">
    <property type="entry name" value="ACETATEKNASE"/>
</dbReference>
<keyword evidence="12" id="KW-1185">Reference proteome</keyword>
<dbReference type="AlphaFoldDB" id="A0A318IZU6"/>
<dbReference type="GO" id="GO:0000287">
    <property type="term" value="F:magnesium ion binding"/>
    <property type="evidence" value="ECO:0007669"/>
    <property type="project" value="UniProtKB-UniRule"/>
</dbReference>
<evidence type="ECO:0000256" key="7">
    <source>
        <dbReference type="ARBA" id="ARBA00022840"/>
    </source>
</evidence>
<feature type="binding site" evidence="9">
    <location>
        <position position="10"/>
    </location>
    <ligand>
        <name>Mg(2+)</name>
        <dbReference type="ChEBI" id="CHEBI:18420"/>
    </ligand>
</feature>
<comment type="subcellular location">
    <subcellularLocation>
        <location evidence="9">Cytoplasm</location>
    </subcellularLocation>
</comment>
<evidence type="ECO:0000313" key="11">
    <source>
        <dbReference type="EMBL" id="PXX39921.1"/>
    </source>
</evidence>
<dbReference type="InterPro" id="IPR000890">
    <property type="entry name" value="Aliphatic_acid_kin_short-chain"/>
</dbReference>
<dbReference type="InterPro" id="IPR004372">
    <property type="entry name" value="Ac/propionate_kinase"/>
</dbReference>
<comment type="subunit">
    <text evidence="9">Homodimer.</text>
</comment>
<dbReference type="HAMAP" id="MF_00020">
    <property type="entry name" value="Acetate_kinase"/>
    <property type="match status" value="1"/>
</dbReference>
<feature type="binding site" evidence="9">
    <location>
        <position position="17"/>
    </location>
    <ligand>
        <name>ATP</name>
        <dbReference type="ChEBI" id="CHEBI:30616"/>
    </ligand>
</feature>
<keyword evidence="4 9" id="KW-0479">Metal-binding</keyword>
<dbReference type="InterPro" id="IPR043129">
    <property type="entry name" value="ATPase_NBD"/>
</dbReference>
<dbReference type="EMBL" id="QJKB01000009">
    <property type="protein sequence ID" value="PXX39921.1"/>
    <property type="molecule type" value="Genomic_DNA"/>
</dbReference>
<feature type="binding site" evidence="9">
    <location>
        <position position="392"/>
    </location>
    <ligand>
        <name>Mg(2+)</name>
        <dbReference type="ChEBI" id="CHEBI:18420"/>
    </ligand>
</feature>
<dbReference type="PROSITE" id="PS01075">
    <property type="entry name" value="ACETATE_KINASE_1"/>
    <property type="match status" value="1"/>
</dbReference>
<comment type="similarity">
    <text evidence="1 9 10">Belongs to the acetokinase family.</text>
</comment>
<keyword evidence="2 9" id="KW-0963">Cytoplasm</keyword>
<evidence type="ECO:0000256" key="6">
    <source>
        <dbReference type="ARBA" id="ARBA00022777"/>
    </source>
</evidence>
<evidence type="ECO:0000256" key="9">
    <source>
        <dbReference type="HAMAP-Rule" id="MF_00020"/>
    </source>
</evidence>
<comment type="pathway">
    <text evidence="9">Metabolic intermediate biosynthesis; acetyl-CoA biosynthesis; acetyl-CoA from acetate: step 1/2.</text>
</comment>
<gene>
    <name evidence="9" type="primary">ackA</name>
    <name evidence="11" type="ORF">DFR42_10932</name>
</gene>
<dbReference type="Pfam" id="PF00871">
    <property type="entry name" value="Acetate_kinase"/>
    <property type="match status" value="1"/>
</dbReference>
<dbReference type="EC" id="2.7.2.1" evidence="9"/>
<feature type="binding site" evidence="9">
    <location>
        <begin position="337"/>
        <end position="341"/>
    </location>
    <ligand>
        <name>ATP</name>
        <dbReference type="ChEBI" id="CHEBI:30616"/>
    </ligand>
</feature>
<evidence type="ECO:0000256" key="4">
    <source>
        <dbReference type="ARBA" id="ARBA00022723"/>
    </source>
</evidence>
<reference evidence="11 12" key="1">
    <citation type="submission" date="2018-05" db="EMBL/GenBank/DDBJ databases">
        <title>Genomic Encyclopedia of Type Strains, Phase IV (KMG-IV): sequencing the most valuable type-strain genomes for metagenomic binning, comparative biology and taxonomic classification.</title>
        <authorList>
            <person name="Goeker M."/>
        </authorList>
    </citation>
    <scope>NUCLEOTIDE SEQUENCE [LARGE SCALE GENOMIC DNA]</scope>
    <source>
        <strain evidence="11 12">DSM 19792</strain>
    </source>
</reference>
<dbReference type="GO" id="GO:0006083">
    <property type="term" value="P:acetate metabolic process"/>
    <property type="evidence" value="ECO:0007669"/>
    <property type="project" value="TreeGrafter"/>
</dbReference>
<dbReference type="InterPro" id="IPR023865">
    <property type="entry name" value="Aliphatic_acid_kinase_CS"/>
</dbReference>
<dbReference type="GO" id="GO:0006085">
    <property type="term" value="P:acetyl-CoA biosynthetic process"/>
    <property type="evidence" value="ECO:0007669"/>
    <property type="project" value="UniProtKB-UniRule"/>
</dbReference>
<dbReference type="PANTHER" id="PTHR21060">
    <property type="entry name" value="ACETATE KINASE"/>
    <property type="match status" value="1"/>
</dbReference>
<dbReference type="GO" id="GO:0005829">
    <property type="term" value="C:cytosol"/>
    <property type="evidence" value="ECO:0007669"/>
    <property type="project" value="TreeGrafter"/>
</dbReference>
<evidence type="ECO:0000256" key="1">
    <source>
        <dbReference type="ARBA" id="ARBA00008748"/>
    </source>
</evidence>
<comment type="function">
    <text evidence="9">Catalyzes the formation of acetyl phosphate from acetate and ATP. Can also catalyze the reverse reaction.</text>
</comment>
<dbReference type="PANTHER" id="PTHR21060:SF21">
    <property type="entry name" value="ACETATE KINASE"/>
    <property type="match status" value="1"/>
</dbReference>
<protein>
    <recommendedName>
        <fullName evidence="9">Acetate kinase</fullName>
        <ecNumber evidence="9">2.7.2.1</ecNumber>
    </recommendedName>
    <alternativeName>
        <fullName evidence="9">Acetokinase</fullName>
    </alternativeName>
</protein>
<dbReference type="NCBIfam" id="TIGR00016">
    <property type="entry name" value="ackA"/>
    <property type="match status" value="1"/>
</dbReference>
<feature type="site" description="Transition state stabilizer" evidence="9">
    <location>
        <position position="251"/>
    </location>
</feature>
<keyword evidence="8 9" id="KW-0460">Magnesium</keyword>
<proteinExistence type="inferred from homology"/>
<organism evidence="11 12">
    <name type="scientific">Undibacterium pigrum</name>
    <dbReference type="NCBI Taxonomy" id="401470"/>
    <lineage>
        <taxon>Bacteria</taxon>
        <taxon>Pseudomonadati</taxon>
        <taxon>Pseudomonadota</taxon>
        <taxon>Betaproteobacteria</taxon>
        <taxon>Burkholderiales</taxon>
        <taxon>Oxalobacteraceae</taxon>
        <taxon>Undibacterium</taxon>
    </lineage>
</organism>
<evidence type="ECO:0000313" key="12">
    <source>
        <dbReference type="Proteomes" id="UP000247792"/>
    </source>
</evidence>
<evidence type="ECO:0000256" key="5">
    <source>
        <dbReference type="ARBA" id="ARBA00022741"/>
    </source>
</evidence>
<sequence>MKSPVILAVNSGSSSIKFAMYPFADAGVGRSNLTGVIEGLQPGGEPVIQFRAGTKTQTLTLDKAAIKAVKGDQFAAALADLHSLLMSQSADMQIVAVAHRIVHGGARFSASIVIDDAALAYLHSLDTLAPLHQPHNLEGVAAFRRAYPGIPQIACFDTGFHADMPTCESTLALPQSLRATGIRRYGFHGLSYRYVASHLALQSTRAFDPAAGRVIMLHLGNGASACAMRNGKSIASSMGFSALDGLMMGTRCGALDPGVLLHLMQQGWDGKRIETTLYKESGLLGISGISADMRTLRASSDPQASFAIDLFTYRVIRECGALSACLNGLDVLVFTGGIGEHDAALRQQVVQGLAYLGVQVDAEKNQAARGDDIMSFHTPGSKIEVWIVPTDEGRVAAMDAQQLLRSDTTNSCISKAGIYL</sequence>
<feature type="site" description="Transition state stabilizer" evidence="9">
    <location>
        <position position="188"/>
    </location>
</feature>
<dbReference type="OrthoDB" id="9802453at2"/>
<accession>A0A318IZU6</accession>
<evidence type="ECO:0000256" key="8">
    <source>
        <dbReference type="ARBA" id="ARBA00022842"/>
    </source>
</evidence>
<dbReference type="GO" id="GO:0005524">
    <property type="term" value="F:ATP binding"/>
    <property type="evidence" value="ECO:0007669"/>
    <property type="project" value="UniProtKB-KW"/>
</dbReference>
<comment type="cofactor">
    <cofactor evidence="9">
        <name>Mg(2+)</name>
        <dbReference type="ChEBI" id="CHEBI:18420"/>
    </cofactor>
    <cofactor evidence="9">
        <name>Mn(2+)</name>
        <dbReference type="ChEBI" id="CHEBI:29035"/>
    </cofactor>
    <text evidence="9">Mg(2+). Can also accept Mn(2+).</text>
</comment>
<dbReference type="Gene3D" id="3.30.420.40">
    <property type="match status" value="2"/>
</dbReference>
<name>A0A318IZU6_9BURK</name>
<feature type="binding site" evidence="9">
    <location>
        <begin position="218"/>
        <end position="222"/>
    </location>
    <ligand>
        <name>ATP</name>
        <dbReference type="ChEBI" id="CHEBI:30616"/>
    </ligand>
</feature>
<keyword evidence="6 9" id="KW-0418">Kinase</keyword>
<dbReference type="Proteomes" id="UP000247792">
    <property type="component" value="Unassembled WGS sequence"/>
</dbReference>
<evidence type="ECO:0000256" key="3">
    <source>
        <dbReference type="ARBA" id="ARBA00022679"/>
    </source>
</evidence>
<dbReference type="UniPathway" id="UPA00340">
    <property type="reaction ID" value="UER00458"/>
</dbReference>
<keyword evidence="3 9" id="KW-0808">Transferase</keyword>